<dbReference type="RefSeq" id="WP_200591416.1">
    <property type="nucleotide sequence ID" value="NZ_JAEPBG010000003.1"/>
</dbReference>
<evidence type="ECO:0000313" key="4">
    <source>
        <dbReference type="Proteomes" id="UP000622890"/>
    </source>
</evidence>
<dbReference type="AlphaFoldDB" id="A0A934SSC4"/>
<dbReference type="InterPro" id="IPR011010">
    <property type="entry name" value="DNA_brk_join_enz"/>
</dbReference>
<sequence>MSYVRVSVRVYIDNSGVYQEVPGILCEENGVRFLIEALIDYFLRYYRVRSLSWMKKICQAVEMLLDYMEANKGQFADAEALFEAFAQRLSSGTINSEGRDPSGLYWMGKGTENARALLFCLGEFSAWMYKNRYSSVQLNPWVEASTYEQRLAWTAHVNQNSRSLLGHLDTAEARSQVCQKARAIKMPSNTVGSGGAVKAFPDSKIRDLLFKGFLLPGRSKKDDIVDRYDWRGICITLLLNFGGLRVSEPFHLWVGDVHPDPTDASRAIVFVYHPTEGVPPSDIRGPNGRRLATRQAYLAMRYPTYPPRVLGRRGYHAGWKNPRLDNDEEKYMMVHWFPTDGGRLFMQAYTFYMLQRMREKIDSKEHPFLFVSFRGEQHGKPYSIQAYGDALESAVRRIGLPFGRAYGTHKHGHRHAYGARQRRAETGEIITMRGLHHKSIESQSVYGLPTIEEITERLEIASKAMASGTAVPLMSEMDIFLEEALHDRMYGRNKR</sequence>
<dbReference type="InterPro" id="IPR002104">
    <property type="entry name" value="Integrase_catalytic"/>
</dbReference>
<protein>
    <submittedName>
        <fullName evidence="3">Site-specific integrase</fullName>
    </submittedName>
</protein>
<proteinExistence type="predicted"/>
<dbReference type="Proteomes" id="UP000622890">
    <property type="component" value="Unassembled WGS sequence"/>
</dbReference>
<accession>A0A934SSC4</accession>
<evidence type="ECO:0000259" key="2">
    <source>
        <dbReference type="PROSITE" id="PS51898"/>
    </source>
</evidence>
<evidence type="ECO:0000313" key="3">
    <source>
        <dbReference type="EMBL" id="MBK4734629.1"/>
    </source>
</evidence>
<reference evidence="3" key="1">
    <citation type="submission" date="2021-01" db="EMBL/GenBank/DDBJ databases">
        <title>Genome sequence of strain Noviherbaspirillum sp. DKR-6.</title>
        <authorList>
            <person name="Chaudhary D.K."/>
        </authorList>
    </citation>
    <scope>NUCLEOTIDE SEQUENCE</scope>
    <source>
        <strain evidence="3">DKR-6</strain>
    </source>
</reference>
<dbReference type="Gene3D" id="1.10.443.10">
    <property type="entry name" value="Intergrase catalytic core"/>
    <property type="match status" value="1"/>
</dbReference>
<dbReference type="EMBL" id="JAEPBG010000003">
    <property type="protein sequence ID" value="MBK4734629.1"/>
    <property type="molecule type" value="Genomic_DNA"/>
</dbReference>
<dbReference type="InterPro" id="IPR013762">
    <property type="entry name" value="Integrase-like_cat_sf"/>
</dbReference>
<dbReference type="SUPFAM" id="SSF56349">
    <property type="entry name" value="DNA breaking-rejoining enzymes"/>
    <property type="match status" value="1"/>
</dbReference>
<dbReference type="GO" id="GO:0006310">
    <property type="term" value="P:DNA recombination"/>
    <property type="evidence" value="ECO:0007669"/>
    <property type="project" value="UniProtKB-KW"/>
</dbReference>
<dbReference type="GO" id="GO:0003677">
    <property type="term" value="F:DNA binding"/>
    <property type="evidence" value="ECO:0007669"/>
    <property type="project" value="InterPro"/>
</dbReference>
<name>A0A934SSC4_9BURK</name>
<dbReference type="PROSITE" id="PS51898">
    <property type="entry name" value="TYR_RECOMBINASE"/>
    <property type="match status" value="1"/>
</dbReference>
<keyword evidence="1" id="KW-0233">DNA recombination</keyword>
<comment type="caution">
    <text evidence="3">The sequence shown here is derived from an EMBL/GenBank/DDBJ whole genome shotgun (WGS) entry which is preliminary data.</text>
</comment>
<feature type="domain" description="Tyr recombinase" evidence="2">
    <location>
        <begin position="208"/>
        <end position="459"/>
    </location>
</feature>
<organism evidence="3 4">
    <name type="scientific">Noviherbaspirillum pedocola</name>
    <dbReference type="NCBI Taxonomy" id="2801341"/>
    <lineage>
        <taxon>Bacteria</taxon>
        <taxon>Pseudomonadati</taxon>
        <taxon>Pseudomonadota</taxon>
        <taxon>Betaproteobacteria</taxon>
        <taxon>Burkholderiales</taxon>
        <taxon>Oxalobacteraceae</taxon>
        <taxon>Noviherbaspirillum</taxon>
    </lineage>
</organism>
<dbReference type="NCBIfam" id="NF040693">
    <property type="entry name" value="recomb_GmtY"/>
    <property type="match status" value="1"/>
</dbReference>
<evidence type="ECO:0000256" key="1">
    <source>
        <dbReference type="ARBA" id="ARBA00023172"/>
    </source>
</evidence>
<gene>
    <name evidence="3" type="ORF">JJB74_08445</name>
</gene>
<dbReference type="GO" id="GO:0015074">
    <property type="term" value="P:DNA integration"/>
    <property type="evidence" value="ECO:0007669"/>
    <property type="project" value="InterPro"/>
</dbReference>
<keyword evidence="4" id="KW-1185">Reference proteome</keyword>